<evidence type="ECO:0000313" key="1">
    <source>
        <dbReference type="EMBL" id="GAA1723786.1"/>
    </source>
</evidence>
<dbReference type="Proteomes" id="UP001500618">
    <property type="component" value="Unassembled WGS sequence"/>
</dbReference>
<keyword evidence="2" id="KW-1185">Reference proteome</keyword>
<gene>
    <name evidence="1" type="ORF">GCM10009765_84640</name>
</gene>
<accession>A0ABN2JDZ7</accession>
<name>A0ABN2JDZ7_9ACTN</name>
<evidence type="ECO:0000313" key="2">
    <source>
        <dbReference type="Proteomes" id="UP001500618"/>
    </source>
</evidence>
<comment type="caution">
    <text evidence="1">The sequence shown here is derived from an EMBL/GenBank/DDBJ whole genome shotgun (WGS) entry which is preliminary data.</text>
</comment>
<dbReference type="EMBL" id="BAAANY010000059">
    <property type="protein sequence ID" value="GAA1723786.1"/>
    <property type="molecule type" value="Genomic_DNA"/>
</dbReference>
<proteinExistence type="predicted"/>
<protein>
    <submittedName>
        <fullName evidence="1">Uncharacterized protein</fullName>
    </submittedName>
</protein>
<reference evidence="1 2" key="1">
    <citation type="journal article" date="2019" name="Int. J. Syst. Evol. Microbiol.">
        <title>The Global Catalogue of Microorganisms (GCM) 10K type strain sequencing project: providing services to taxonomists for standard genome sequencing and annotation.</title>
        <authorList>
            <consortium name="The Broad Institute Genomics Platform"/>
            <consortium name="The Broad Institute Genome Sequencing Center for Infectious Disease"/>
            <person name="Wu L."/>
            <person name="Ma J."/>
        </authorList>
    </citation>
    <scope>NUCLEOTIDE SEQUENCE [LARGE SCALE GENOMIC DNA]</scope>
    <source>
        <strain evidence="1 2">JCM 14718</strain>
    </source>
</reference>
<organism evidence="1 2">
    <name type="scientific">Fodinicola feengrottensis</name>
    <dbReference type="NCBI Taxonomy" id="435914"/>
    <lineage>
        <taxon>Bacteria</taxon>
        <taxon>Bacillati</taxon>
        <taxon>Actinomycetota</taxon>
        <taxon>Actinomycetes</taxon>
        <taxon>Mycobacteriales</taxon>
        <taxon>Fodinicola</taxon>
    </lineage>
</organism>
<sequence length="68" mass="7771">MNPATATTRQDLVLDNPDSDRRKIEHLTTLHTTVMRLTKTCPTTNTRIRLMPDHLIRVGDLFQGLPTM</sequence>